<dbReference type="AlphaFoldDB" id="A0AAP9TUB2"/>
<dbReference type="RefSeq" id="WP_075262637.1">
    <property type="nucleotide sequence ID" value="NZ_CP056573.1"/>
</dbReference>
<dbReference type="InterPro" id="IPR021530">
    <property type="entry name" value="AllH-like"/>
</dbReference>
<reference evidence="2" key="1">
    <citation type="submission" date="2020-06" db="EMBL/GenBank/DDBJ databases">
        <title>REHAB project genomes.</title>
        <authorList>
            <person name="Shaw L.P."/>
        </authorList>
    </citation>
    <scope>NUCLEOTIDE SEQUENCE [LARGE SCALE GENOMIC DNA]</scope>
    <source>
        <strain evidence="2">RHBSTW-00370</strain>
    </source>
</reference>
<evidence type="ECO:0000313" key="2">
    <source>
        <dbReference type="Proteomes" id="UP000512222"/>
    </source>
</evidence>
<dbReference type="EMBL" id="CP056573">
    <property type="protein sequence ID" value="QLV29209.1"/>
    <property type="molecule type" value="Genomic_DNA"/>
</dbReference>
<sequence>MKTIYALACAGFYRLPDGEWRRHSRFSQAINFWRPEGALLTLLRHGKGMGPTAVLLSTAQFPHVAQIEWLSKQGNILRGRNITICPRRILQLPMNSIAIAPVDLSFCTQHSGLCGALNQPLHTMSHYSEIIKQLDCWYCGMTPDWSWLIGCGPGLTPSGDDMLTGMLAVLYAAGFSEQLQYFLPPGAQLAKLTTSVSCSYLNSARVGEFSTSVQKVIRGLQPGRESYFAIAHLLAVGHTSGADILLGIAIAQQWLQRNDPRRMHARSGNNTHFYLGCGDGEFFPRSQLTP</sequence>
<dbReference type="Proteomes" id="UP000512222">
    <property type="component" value="Chromosome"/>
</dbReference>
<accession>A0AAP9TUB2</accession>
<organism evidence="1 2">
    <name type="scientific">Citrobacter freundii</name>
    <dbReference type="NCBI Taxonomy" id="546"/>
    <lineage>
        <taxon>Bacteria</taxon>
        <taxon>Pseudomonadati</taxon>
        <taxon>Pseudomonadota</taxon>
        <taxon>Gammaproteobacteria</taxon>
        <taxon>Enterobacterales</taxon>
        <taxon>Enterobacteriaceae</taxon>
        <taxon>Citrobacter</taxon>
        <taxon>Citrobacter freundii complex</taxon>
    </lineage>
</organism>
<gene>
    <name evidence="1" type="ORF">HV178_04120</name>
</gene>
<proteinExistence type="predicted"/>
<dbReference type="Pfam" id="PF11392">
    <property type="entry name" value="AllH"/>
    <property type="match status" value="1"/>
</dbReference>
<protein>
    <submittedName>
        <fullName evidence="1">DUF2877 domain-containing protein</fullName>
    </submittedName>
</protein>
<name>A0AAP9TUB2_CITFR</name>
<evidence type="ECO:0000313" key="1">
    <source>
        <dbReference type="EMBL" id="QLV29209.1"/>
    </source>
</evidence>